<dbReference type="Proteomes" id="UP000501690">
    <property type="component" value="Linkage Group LG4"/>
</dbReference>
<reference evidence="1 2" key="1">
    <citation type="submission" date="2019-04" db="EMBL/GenBank/DDBJ databases">
        <title>An improved genome assembly and genetic linkage map for asparagus bean, Vigna unguiculata ssp. sesquipedialis.</title>
        <authorList>
            <person name="Xia Q."/>
            <person name="Zhang R."/>
            <person name="Dong Y."/>
        </authorList>
    </citation>
    <scope>NUCLEOTIDE SEQUENCE [LARGE SCALE GENOMIC DNA]</scope>
    <source>
        <tissue evidence="1">Leaf</tissue>
    </source>
</reference>
<dbReference type="EMBL" id="CP039348">
    <property type="protein sequence ID" value="QCD89733.1"/>
    <property type="molecule type" value="Genomic_DNA"/>
</dbReference>
<gene>
    <name evidence="1" type="ORF">DEO72_LG4g679</name>
</gene>
<evidence type="ECO:0000313" key="1">
    <source>
        <dbReference type="EMBL" id="QCD89733.1"/>
    </source>
</evidence>
<proteinExistence type="predicted"/>
<dbReference type="AlphaFoldDB" id="A0A4D6LMK1"/>
<evidence type="ECO:0000313" key="2">
    <source>
        <dbReference type="Proteomes" id="UP000501690"/>
    </source>
</evidence>
<name>A0A4D6LMK1_VIGUN</name>
<protein>
    <submittedName>
        <fullName evidence="1">Uncharacterized protein</fullName>
    </submittedName>
</protein>
<accession>A0A4D6LMK1</accession>
<organism evidence="1 2">
    <name type="scientific">Vigna unguiculata</name>
    <name type="common">Cowpea</name>
    <dbReference type="NCBI Taxonomy" id="3917"/>
    <lineage>
        <taxon>Eukaryota</taxon>
        <taxon>Viridiplantae</taxon>
        <taxon>Streptophyta</taxon>
        <taxon>Embryophyta</taxon>
        <taxon>Tracheophyta</taxon>
        <taxon>Spermatophyta</taxon>
        <taxon>Magnoliopsida</taxon>
        <taxon>eudicotyledons</taxon>
        <taxon>Gunneridae</taxon>
        <taxon>Pentapetalae</taxon>
        <taxon>rosids</taxon>
        <taxon>fabids</taxon>
        <taxon>Fabales</taxon>
        <taxon>Fabaceae</taxon>
        <taxon>Papilionoideae</taxon>
        <taxon>50 kb inversion clade</taxon>
        <taxon>NPAAA clade</taxon>
        <taxon>indigoferoid/millettioid clade</taxon>
        <taxon>Phaseoleae</taxon>
        <taxon>Vigna</taxon>
    </lineage>
</organism>
<keyword evidence="2" id="KW-1185">Reference proteome</keyword>
<sequence length="127" mass="13637">MAQSTLSPELGFAAPSSFLPWLRSEVVFAAMECDAVKMETAAEVGCGCHGWNKLHARGEDELAVDSKLQGRWKLAGACTMAAAGLTVVDGDDGANGGRWWWRAELLLMVAELVQIRGGGEKMEELVL</sequence>